<keyword evidence="7 9" id="KW-0505">Motor protein</keyword>
<keyword evidence="4 9" id="KW-0547">Nucleotide-binding</keyword>
<evidence type="ECO:0000259" key="12">
    <source>
        <dbReference type="PROSITE" id="PS50003"/>
    </source>
</evidence>
<evidence type="ECO:0000256" key="1">
    <source>
        <dbReference type="ARBA" id="ARBA00004245"/>
    </source>
</evidence>
<dbReference type="InterPro" id="IPR036961">
    <property type="entry name" value="Kinesin_motor_dom_sf"/>
</dbReference>
<comment type="subcellular location">
    <subcellularLocation>
        <location evidence="1">Cytoplasm</location>
        <location evidence="1">Cytoskeleton</location>
    </subcellularLocation>
</comment>
<organism evidence="14 15">
    <name type="scientific">Phycomyces blakesleeanus</name>
    <dbReference type="NCBI Taxonomy" id="4837"/>
    <lineage>
        <taxon>Eukaryota</taxon>
        <taxon>Fungi</taxon>
        <taxon>Fungi incertae sedis</taxon>
        <taxon>Mucoromycota</taxon>
        <taxon>Mucoromycotina</taxon>
        <taxon>Mucoromycetes</taxon>
        <taxon>Mucorales</taxon>
        <taxon>Phycomycetaceae</taxon>
        <taxon>Phycomyces</taxon>
    </lineage>
</organism>
<dbReference type="Pfam" id="PF00225">
    <property type="entry name" value="Kinesin"/>
    <property type="match status" value="1"/>
</dbReference>
<dbReference type="PANTHER" id="PTHR47117:SF10">
    <property type="entry name" value="KINESIN-LIKE PROTEIN KIF1B"/>
    <property type="match status" value="1"/>
</dbReference>
<evidence type="ECO:0000256" key="5">
    <source>
        <dbReference type="ARBA" id="ARBA00022840"/>
    </source>
</evidence>
<comment type="similarity">
    <text evidence="9">Belongs to the TRAFAC class myosin-kinesin ATPase superfamily. Kinesin family.</text>
</comment>
<evidence type="ECO:0000256" key="9">
    <source>
        <dbReference type="PROSITE-ProRule" id="PRU00283"/>
    </source>
</evidence>
<dbReference type="PROSITE" id="PS50003">
    <property type="entry name" value="PH_DOMAIN"/>
    <property type="match status" value="1"/>
</dbReference>
<name>A0ABR3B2M7_PHYBL</name>
<dbReference type="PROSITE" id="PS50067">
    <property type="entry name" value="KINESIN_MOTOR_2"/>
    <property type="match status" value="1"/>
</dbReference>
<dbReference type="InterPro" id="IPR001752">
    <property type="entry name" value="Kinesin_motor_dom"/>
</dbReference>
<evidence type="ECO:0000256" key="8">
    <source>
        <dbReference type="ARBA" id="ARBA00023212"/>
    </source>
</evidence>
<evidence type="ECO:0000256" key="2">
    <source>
        <dbReference type="ARBA" id="ARBA00022490"/>
    </source>
</evidence>
<keyword evidence="2" id="KW-0963">Cytoplasm</keyword>
<gene>
    <name evidence="14" type="ORF">J3Q64DRAFT_1455109</name>
</gene>
<proteinExistence type="inferred from homology"/>
<evidence type="ECO:0000256" key="10">
    <source>
        <dbReference type="SAM" id="Coils"/>
    </source>
</evidence>
<dbReference type="PANTHER" id="PTHR47117">
    <property type="entry name" value="STAR-RELATED LIPID TRANSFER PROTEIN 9"/>
    <property type="match status" value="1"/>
</dbReference>
<dbReference type="EMBL" id="JBCLYO010000006">
    <property type="protein sequence ID" value="KAL0087637.1"/>
    <property type="molecule type" value="Genomic_DNA"/>
</dbReference>
<dbReference type="InterPro" id="IPR011993">
    <property type="entry name" value="PH-like_dom_sf"/>
</dbReference>
<evidence type="ECO:0000256" key="3">
    <source>
        <dbReference type="ARBA" id="ARBA00022701"/>
    </source>
</evidence>
<dbReference type="InterPro" id="IPR022164">
    <property type="entry name" value="Kinesin-like"/>
</dbReference>
<dbReference type="InterPro" id="IPR008984">
    <property type="entry name" value="SMAD_FHA_dom_sf"/>
</dbReference>
<evidence type="ECO:0000256" key="7">
    <source>
        <dbReference type="ARBA" id="ARBA00023175"/>
    </source>
</evidence>
<keyword evidence="3" id="KW-0493">Microtubule</keyword>
<evidence type="ECO:0000256" key="6">
    <source>
        <dbReference type="ARBA" id="ARBA00023054"/>
    </source>
</evidence>
<evidence type="ECO:0000313" key="15">
    <source>
        <dbReference type="Proteomes" id="UP001448207"/>
    </source>
</evidence>
<dbReference type="Pfam" id="PF00169">
    <property type="entry name" value="PH"/>
    <property type="match status" value="1"/>
</dbReference>
<keyword evidence="15" id="KW-1185">Reference proteome</keyword>
<feature type="region of interest" description="Disordered" evidence="11">
    <location>
        <begin position="775"/>
        <end position="798"/>
    </location>
</feature>
<dbReference type="Gene3D" id="2.30.29.30">
    <property type="entry name" value="Pleckstrin-homology domain (PH domain)/Phosphotyrosine-binding domain (PTB)"/>
    <property type="match status" value="1"/>
</dbReference>
<evidence type="ECO:0000259" key="13">
    <source>
        <dbReference type="PROSITE" id="PS50067"/>
    </source>
</evidence>
<dbReference type="Pfam" id="PF16183">
    <property type="entry name" value="Kinesin_assoc"/>
    <property type="match status" value="1"/>
</dbReference>
<reference evidence="14 15" key="1">
    <citation type="submission" date="2024-04" db="EMBL/GenBank/DDBJ databases">
        <title>Symmetric and asymmetric DNA N6-adenine methylation regulates different biological responses in Mucorales.</title>
        <authorList>
            <consortium name="Lawrence Berkeley National Laboratory"/>
            <person name="Lax C."/>
            <person name="Mondo S.J."/>
            <person name="Osorio-Concepcion M."/>
            <person name="Muszewska A."/>
            <person name="Corrochano-Luque M."/>
            <person name="Gutierrez G."/>
            <person name="Riley R."/>
            <person name="Lipzen A."/>
            <person name="Guo J."/>
            <person name="Hundley H."/>
            <person name="Amirebrahimi M."/>
            <person name="Ng V."/>
            <person name="Lorenzo-Gutierrez D."/>
            <person name="Binder U."/>
            <person name="Yang J."/>
            <person name="Song Y."/>
            <person name="Canovas D."/>
            <person name="Navarro E."/>
            <person name="Freitag M."/>
            <person name="Gabaldon T."/>
            <person name="Grigoriev I.V."/>
            <person name="Corrochano L.M."/>
            <person name="Nicolas F.E."/>
            <person name="Garre V."/>
        </authorList>
    </citation>
    <scope>NUCLEOTIDE SEQUENCE [LARGE SCALE GENOMIC DNA]</scope>
    <source>
        <strain evidence="14 15">L51</strain>
    </source>
</reference>
<dbReference type="Gene3D" id="6.10.250.2520">
    <property type="match status" value="1"/>
</dbReference>
<feature type="domain" description="PH" evidence="12">
    <location>
        <begin position="1584"/>
        <end position="1677"/>
    </location>
</feature>
<sequence>MKGGGGNIKVVVRCRPLNAREIARGAISLVRMEGNQTILTKPPSQQTKSSEDTKAFTFDRSYWSADKTASNYADQQVVYDELGCELLDHAFLGYNCCIVAYGQTGSGKSYSMMGYGEDKGIIPRTCSELFDRIVEKTTSSLEFQVEVSYIEIYNEKVRDLLNPRNKGNLKVREHPSTGPYVEDLSRLAVNSFADIDHLMDEGNKARTVAATNMNETSSRSHAVFNIFLTQRRRDKPTDLPTEKVARISLVDLAGSERANSTGATGTRLKEGSNINKSLTTLGKVIAGLAEQSIQQENKKNGKKSKEAFVPFRDSILTWLLKDSLGGNSKTAMIAAISPADFDETLSTLRYADQAKKIKTKAVVNEDPNAKMIRELKDELQALKQTLMVYAPEEVEKITASHHPEQHAKNQKKALAKTVEEPMSATTSTVATTTKTSKSSEAALATATAVAVAPPKPETIVFSDGTGTPKYLTKQEMAEQVQITEKLLDELNETWDQKVYKTELIHMEREKSLEELGIYVEKNSLGVYTPKKIPHLVNLNEDPLMSECLMYQVRPGITRVGRAHNSEEDGPTTTATTTTTTTTASTTLEDIPPTTETSESTPSGPFPEAPKEAYIRLSGTNILEEHCFFENEANIVTLHPGKDSLTMVNGMRILQPKRLKSGYRIILGDYHIFRFNHPEEARKERDTLLRRTSSLNGHNNLAISRPESPTVSIMSDRESVPQFSDIVDWNFARREAALCSYNTGENSTIVHMPDEDLERLFDDVSKVRLRRLRESSYSSSDGGVSMDTDSVSRRTSGSSYRLSTLSAASTFQEDSSVDESYFPSKFGPELTMDRNELFQQAKEEMQQQLELQRQEYESQIQSLSMNLLSRTSSVESLEQPSDYTEAEATLARKVIEQWKSHRYAHMTQVISRNTPVLQHANEMAFRQDEGANYRFIVIHDNTSVSSQSFWESSSSYVDAELLAENKPCIAVHVTDQKNKACYIWSVEKFRMRMRYMQGVLYTTDRIPKHLIVEEAFYDATHSRYSLLGLARTPLRNLAFQVPIESVLNVFCRNTGKSICQLKVLIAPIARSVLRGKSTAAAANNSLIKNGKTTKDHQANKKLLNVGQQLVFEVRMLVLSGLNEEEFTRVHAQFRLSAFGTSTRNSSSDTIFATEPIRNFGSSPVELGYSQTLSMTVTTEMLDAIMNNCITFEVFGEIQPDKITQAIASVRRRPKATASTTAASVVVVGSETLQSPSHSLIHKPSRERTNRVNETRHDVLSWIQLCEMAPEGEYKPVMIMHDQGSVFSLRQGQQRRIILTLSHDSGNQLEWQDITSLAIGRIRLMDTKGRTADLVSSSEIPIKLMPDQILSPSTDGTSSIIVQGAWDSSLHDSLLLNRITPAGHRVVLTVSWKVRCGKHDEPLKFKTDIYVRILGATPSDQIKRASLFRNFFSGLPAERTLSDRMSSIFSVHICPSVCSPPKGLESDITFQNGHQDTENKTQSLELLDTYRAGHQRISCKEQASFMRHGLVLHEQILQRNGPVEHIPLSQKEKEALLHKVIKLWTFKPQLSREKNFMVLPMDKIPGSPGRIQRWSSEVHEIIPNSPVTMKGPLSRFEKDTGKWEKYWCVLRKPLLFLYKDQTEISEASLLRITSVAISDDAVQTPNRITVYTHNNSYLLQVNDPSSLMEWREAMDPLSSF</sequence>
<protein>
    <submittedName>
        <fullName evidence="14">Uncharacterized protein</fullName>
    </submittedName>
</protein>
<keyword evidence="6 10" id="KW-0175">Coiled coil</keyword>
<dbReference type="Pfam" id="PF12473">
    <property type="entry name" value="DUF3694"/>
    <property type="match status" value="1"/>
</dbReference>
<keyword evidence="8" id="KW-0206">Cytoskeleton</keyword>
<feature type="binding site" evidence="9">
    <location>
        <begin position="102"/>
        <end position="109"/>
    </location>
    <ligand>
        <name>ATP</name>
        <dbReference type="ChEBI" id="CHEBI:30616"/>
    </ligand>
</feature>
<feature type="compositionally biased region" description="Polar residues" evidence="11">
    <location>
        <begin position="786"/>
        <end position="798"/>
    </location>
</feature>
<feature type="region of interest" description="Disordered" evidence="11">
    <location>
        <begin position="561"/>
        <end position="609"/>
    </location>
</feature>
<dbReference type="PRINTS" id="PR00380">
    <property type="entry name" value="KINESINHEAVY"/>
</dbReference>
<dbReference type="Gene3D" id="2.60.200.20">
    <property type="match status" value="1"/>
</dbReference>
<dbReference type="PROSITE" id="PS00411">
    <property type="entry name" value="KINESIN_MOTOR_1"/>
    <property type="match status" value="1"/>
</dbReference>
<keyword evidence="5 9" id="KW-0067">ATP-binding</keyword>
<dbReference type="InterPro" id="IPR032405">
    <property type="entry name" value="Kinesin_assoc"/>
</dbReference>
<dbReference type="SMART" id="SM00129">
    <property type="entry name" value="KISc"/>
    <property type="match status" value="1"/>
</dbReference>
<feature type="domain" description="Kinesin motor" evidence="13">
    <location>
        <begin position="7"/>
        <end position="357"/>
    </location>
</feature>
<dbReference type="SUPFAM" id="SSF49879">
    <property type="entry name" value="SMAD/FHA domain"/>
    <property type="match status" value="1"/>
</dbReference>
<evidence type="ECO:0000256" key="4">
    <source>
        <dbReference type="ARBA" id="ARBA00022741"/>
    </source>
</evidence>
<dbReference type="Proteomes" id="UP001448207">
    <property type="component" value="Unassembled WGS sequence"/>
</dbReference>
<dbReference type="InterPro" id="IPR027417">
    <property type="entry name" value="P-loop_NTPase"/>
</dbReference>
<dbReference type="SUPFAM" id="SSF50729">
    <property type="entry name" value="PH domain-like"/>
    <property type="match status" value="1"/>
</dbReference>
<dbReference type="SMART" id="SM00233">
    <property type="entry name" value="PH"/>
    <property type="match status" value="1"/>
</dbReference>
<evidence type="ECO:0000256" key="11">
    <source>
        <dbReference type="SAM" id="MobiDB-lite"/>
    </source>
</evidence>
<dbReference type="InterPro" id="IPR019821">
    <property type="entry name" value="Kinesin_motor_CS"/>
</dbReference>
<evidence type="ECO:0000313" key="14">
    <source>
        <dbReference type="EMBL" id="KAL0087637.1"/>
    </source>
</evidence>
<comment type="caution">
    <text evidence="14">The sequence shown here is derived from an EMBL/GenBank/DDBJ whole genome shotgun (WGS) entry which is preliminary data.</text>
</comment>
<feature type="coiled-coil region" evidence="10">
    <location>
        <begin position="833"/>
        <end position="865"/>
    </location>
</feature>
<feature type="compositionally biased region" description="Low complexity" evidence="11">
    <location>
        <begin position="571"/>
        <end position="602"/>
    </location>
</feature>
<dbReference type="CDD" id="cd01365">
    <property type="entry name" value="KISc_KIF1A_KIF1B"/>
    <property type="match status" value="1"/>
</dbReference>
<dbReference type="Gene3D" id="3.40.850.10">
    <property type="entry name" value="Kinesin motor domain"/>
    <property type="match status" value="1"/>
</dbReference>
<dbReference type="InterPro" id="IPR001849">
    <property type="entry name" value="PH_domain"/>
</dbReference>
<accession>A0ABR3B2M7</accession>
<dbReference type="SUPFAM" id="SSF52540">
    <property type="entry name" value="P-loop containing nucleoside triphosphate hydrolases"/>
    <property type="match status" value="1"/>
</dbReference>